<gene>
    <name evidence="1" type="ORF">KIPB_013281</name>
</gene>
<comment type="caution">
    <text evidence="1">The sequence shown here is derived from an EMBL/GenBank/DDBJ whole genome shotgun (WGS) entry which is preliminary data.</text>
</comment>
<evidence type="ECO:0000313" key="1">
    <source>
        <dbReference type="EMBL" id="GIQ90477.1"/>
    </source>
</evidence>
<sequence length="461" mass="43640">TVSFTTGALVTDVTSAGVTFATAATLETTVGDLTVGAGGSVAVQDLSKLEGPGGAAQSIAFPDSTTITVSGLSSVTVPAGGLQFTGEPIDINNALNVDGTFTVTDQVTIEAATSLGGDVSLDGALSFTTDAVTSGAGDSITITAGATSDVGQSGGDLVLDAGAGQTALIGGAISVGGTNASSITLGADTTFDKDVTITGDVELAGDSAITVAASAAGQNGDDLTLTAGTVSDDNRTGGSVVINAGAGSAVGGTDGSIEIGAVAASITLGDSSSAVSTGTVEVIGDTVTLGHNTASVIDASVSVSATGVNIVGDLWMAPSDSDSVGAIAPLTPSGSADGYDMVISGGAPSSVTNDAGDLVLRAGAGNTSTYDGSISLGVTATKAITVGAASVDIDMTGNLTLDSDLTFTGAKTITTETDGADLTIQAGGGATGGDLHINAASAGTSGVINIGLANTAGIVLG</sequence>
<proteinExistence type="predicted"/>
<reference evidence="1 2" key="1">
    <citation type="journal article" date="2018" name="PLoS ONE">
        <title>The draft genome of Kipferlia bialata reveals reductive genome evolution in fornicate parasites.</title>
        <authorList>
            <person name="Tanifuji G."/>
            <person name="Takabayashi S."/>
            <person name="Kume K."/>
            <person name="Takagi M."/>
            <person name="Nakayama T."/>
            <person name="Kamikawa R."/>
            <person name="Inagaki Y."/>
            <person name="Hashimoto T."/>
        </authorList>
    </citation>
    <scope>NUCLEOTIDE SEQUENCE [LARGE SCALE GENOMIC DNA]</scope>
    <source>
        <strain evidence="1">NY0173</strain>
    </source>
</reference>
<dbReference type="Proteomes" id="UP000265618">
    <property type="component" value="Unassembled WGS sequence"/>
</dbReference>
<organism evidence="1 2">
    <name type="scientific">Kipferlia bialata</name>
    <dbReference type="NCBI Taxonomy" id="797122"/>
    <lineage>
        <taxon>Eukaryota</taxon>
        <taxon>Metamonada</taxon>
        <taxon>Carpediemonas-like organisms</taxon>
        <taxon>Kipferlia</taxon>
    </lineage>
</organism>
<dbReference type="EMBL" id="BDIP01006226">
    <property type="protein sequence ID" value="GIQ90477.1"/>
    <property type="molecule type" value="Genomic_DNA"/>
</dbReference>
<name>A0A9K3GPF1_9EUKA</name>
<evidence type="ECO:0000313" key="2">
    <source>
        <dbReference type="Proteomes" id="UP000265618"/>
    </source>
</evidence>
<feature type="non-terminal residue" evidence="1">
    <location>
        <position position="1"/>
    </location>
</feature>
<accession>A0A9K3GPF1</accession>
<keyword evidence="2" id="KW-1185">Reference proteome</keyword>
<dbReference type="AlphaFoldDB" id="A0A9K3GPF1"/>
<protein>
    <submittedName>
        <fullName evidence="1">Uncharacterized protein</fullName>
    </submittedName>
</protein>
<feature type="non-terminal residue" evidence="1">
    <location>
        <position position="461"/>
    </location>
</feature>